<comment type="caution">
    <text evidence="2">The sequence shown here is derived from an EMBL/GenBank/DDBJ whole genome shotgun (WGS) entry which is preliminary data.</text>
</comment>
<reference evidence="2" key="2">
    <citation type="submission" date="2023-05" db="EMBL/GenBank/DDBJ databases">
        <authorList>
            <person name="Fouks B."/>
        </authorList>
    </citation>
    <scope>NUCLEOTIDE SEQUENCE</scope>
    <source>
        <strain evidence="2">Stay&amp;Tobe</strain>
        <tissue evidence="2">Testes</tissue>
    </source>
</reference>
<protein>
    <recommendedName>
        <fullName evidence="4">Chemosensory protein</fullName>
    </recommendedName>
</protein>
<organism evidence="2 3">
    <name type="scientific">Diploptera punctata</name>
    <name type="common">Pacific beetle cockroach</name>
    <dbReference type="NCBI Taxonomy" id="6984"/>
    <lineage>
        <taxon>Eukaryota</taxon>
        <taxon>Metazoa</taxon>
        <taxon>Ecdysozoa</taxon>
        <taxon>Arthropoda</taxon>
        <taxon>Hexapoda</taxon>
        <taxon>Insecta</taxon>
        <taxon>Pterygota</taxon>
        <taxon>Neoptera</taxon>
        <taxon>Polyneoptera</taxon>
        <taxon>Dictyoptera</taxon>
        <taxon>Blattodea</taxon>
        <taxon>Blaberoidea</taxon>
        <taxon>Blaberidae</taxon>
        <taxon>Diplopterinae</taxon>
        <taxon>Diploptera</taxon>
    </lineage>
</organism>
<reference evidence="2" key="1">
    <citation type="journal article" date="2023" name="IScience">
        <title>Live-bearing cockroach genome reveals convergent evolutionary mechanisms linked to viviparity in insects and beyond.</title>
        <authorList>
            <person name="Fouks B."/>
            <person name="Harrison M.C."/>
            <person name="Mikhailova A.A."/>
            <person name="Marchal E."/>
            <person name="English S."/>
            <person name="Carruthers M."/>
            <person name="Jennings E.C."/>
            <person name="Chiamaka E.L."/>
            <person name="Frigard R.A."/>
            <person name="Pippel M."/>
            <person name="Attardo G.M."/>
            <person name="Benoit J.B."/>
            <person name="Bornberg-Bauer E."/>
            <person name="Tobe S.S."/>
        </authorList>
    </citation>
    <scope>NUCLEOTIDE SEQUENCE</scope>
    <source>
        <strain evidence="2">Stay&amp;Tobe</strain>
    </source>
</reference>
<dbReference type="Pfam" id="PF03392">
    <property type="entry name" value="OS-D"/>
    <property type="match status" value="1"/>
</dbReference>
<dbReference type="PANTHER" id="PTHR11257">
    <property type="entry name" value="CHEMOSENSORY PROTEIN-RELATED"/>
    <property type="match status" value="1"/>
</dbReference>
<evidence type="ECO:0000256" key="1">
    <source>
        <dbReference type="SAM" id="SignalP"/>
    </source>
</evidence>
<dbReference type="EMBL" id="JASPKZ010007235">
    <property type="protein sequence ID" value="KAJ9585931.1"/>
    <property type="molecule type" value="Genomic_DNA"/>
</dbReference>
<keyword evidence="1" id="KW-0732">Signal</keyword>
<feature type="chain" id="PRO_5042058209" description="Chemosensory protein" evidence="1">
    <location>
        <begin position="24"/>
        <end position="100"/>
    </location>
</feature>
<name>A0AAD7ZT09_DIPPU</name>
<evidence type="ECO:0008006" key="4">
    <source>
        <dbReference type="Google" id="ProtNLM"/>
    </source>
</evidence>
<dbReference type="InterPro" id="IPR036682">
    <property type="entry name" value="OS_D_A10/PebIII_sf"/>
</dbReference>
<dbReference type="Proteomes" id="UP001233999">
    <property type="component" value="Unassembled WGS sequence"/>
</dbReference>
<evidence type="ECO:0000313" key="3">
    <source>
        <dbReference type="Proteomes" id="UP001233999"/>
    </source>
</evidence>
<dbReference type="InterPro" id="IPR005055">
    <property type="entry name" value="A10/PebIII"/>
</dbReference>
<dbReference type="AlphaFoldDB" id="A0AAD7ZT09"/>
<gene>
    <name evidence="2" type="ORF">L9F63_020439</name>
</gene>
<dbReference type="PANTHER" id="PTHR11257:SF8">
    <property type="entry name" value="GEO08457P1"/>
    <property type="match status" value="1"/>
</dbReference>
<feature type="signal peptide" evidence="1">
    <location>
        <begin position="1"/>
        <end position="23"/>
    </location>
</feature>
<dbReference type="SUPFAM" id="SSF100910">
    <property type="entry name" value="Chemosensory protein Csp2"/>
    <property type="match status" value="1"/>
</dbReference>
<accession>A0AAD7ZT09</accession>
<keyword evidence="3" id="KW-1185">Reference proteome</keyword>
<proteinExistence type="predicted"/>
<evidence type="ECO:0000313" key="2">
    <source>
        <dbReference type="EMBL" id="KAJ9585931.1"/>
    </source>
</evidence>
<dbReference type="Gene3D" id="1.10.2080.10">
    <property type="entry name" value="Insect odorant-binding protein A10/Ejaculatory bulb-specific protein 3"/>
    <property type="match status" value="1"/>
</dbReference>
<sequence>MNTYLLFASLAAVLVSIRGQGAGLSPFLANSDLVQREIDCVLDRGQCDEIGTFLKSVLPEVVGRNCASCTPEQAATARSITEFVRTTRPDAYNEIQARYG</sequence>